<dbReference type="UniPathway" id="UPA00753">
    <property type="reaction ID" value="UER00739"/>
</dbReference>
<evidence type="ECO:0000256" key="11">
    <source>
        <dbReference type="SAM" id="MobiDB-lite"/>
    </source>
</evidence>
<comment type="caution">
    <text evidence="13">The sequence shown here is derived from an EMBL/GenBank/DDBJ whole genome shotgun (WGS) entry which is preliminary data.</text>
</comment>
<evidence type="ECO:0000256" key="7">
    <source>
        <dbReference type="ARBA" id="ARBA00023209"/>
    </source>
</evidence>
<dbReference type="SUPFAM" id="SSF52374">
    <property type="entry name" value="Nucleotidylyl transferase"/>
    <property type="match status" value="1"/>
</dbReference>
<dbReference type="InterPro" id="IPR014729">
    <property type="entry name" value="Rossmann-like_a/b/a_fold"/>
</dbReference>
<keyword evidence="7" id="KW-0594">Phospholipid biosynthesis</keyword>
<comment type="similarity">
    <text evidence="2">Belongs to the cytidylyltransferase family.</text>
</comment>
<dbReference type="PANTHER" id="PTHR10739">
    <property type="entry name" value="CYTIDYLYLTRANSFERASE"/>
    <property type="match status" value="1"/>
</dbReference>
<dbReference type="PANTHER" id="PTHR10739:SF13">
    <property type="entry name" value="CHOLINE-PHOSPHATE CYTIDYLYLTRANSFERASE"/>
    <property type="match status" value="1"/>
</dbReference>
<feature type="region of interest" description="Disordered" evidence="11">
    <location>
        <begin position="1"/>
        <end position="55"/>
    </location>
</feature>
<evidence type="ECO:0000256" key="3">
    <source>
        <dbReference type="ARBA" id="ARBA00022516"/>
    </source>
</evidence>
<evidence type="ECO:0000256" key="6">
    <source>
        <dbReference type="ARBA" id="ARBA00023098"/>
    </source>
</evidence>
<reference evidence="13" key="1">
    <citation type="submission" date="2021-02" db="EMBL/GenBank/DDBJ databases">
        <authorList>
            <person name="Nowell W R."/>
        </authorList>
    </citation>
    <scope>NUCLEOTIDE SEQUENCE</scope>
</reference>
<name>A0A813RA30_9BILA</name>
<comment type="pathway">
    <text evidence="9">Phospholipid metabolism; phosphatidylcholine biosynthesis; phosphatidylcholine from phosphocholine: step 1/2.</text>
</comment>
<keyword evidence="3" id="KW-0444">Lipid biosynthesis</keyword>
<evidence type="ECO:0000313" key="13">
    <source>
        <dbReference type="EMBL" id="CAF0780658.1"/>
    </source>
</evidence>
<dbReference type="InterPro" id="IPR045049">
    <property type="entry name" value="Pcy1-like"/>
</dbReference>
<feature type="compositionally biased region" description="Polar residues" evidence="11">
    <location>
        <begin position="20"/>
        <end position="30"/>
    </location>
</feature>
<keyword evidence="5" id="KW-0548">Nucleotidyltransferase</keyword>
<dbReference type="AlphaFoldDB" id="A0A813RA30"/>
<dbReference type="InterPro" id="IPR041723">
    <property type="entry name" value="CCT"/>
</dbReference>
<evidence type="ECO:0000256" key="10">
    <source>
        <dbReference type="ARBA" id="ARBA00026101"/>
    </source>
</evidence>
<evidence type="ECO:0000256" key="4">
    <source>
        <dbReference type="ARBA" id="ARBA00022679"/>
    </source>
</evidence>
<dbReference type="GO" id="GO:0031210">
    <property type="term" value="F:phosphatidylcholine binding"/>
    <property type="evidence" value="ECO:0007669"/>
    <property type="project" value="TreeGrafter"/>
</dbReference>
<gene>
    <name evidence="13" type="ORF">JYZ213_LOCUS4152</name>
</gene>
<feature type="compositionally biased region" description="Basic and acidic residues" evidence="11">
    <location>
        <begin position="1"/>
        <end position="19"/>
    </location>
</feature>
<dbReference type="NCBIfam" id="TIGR00125">
    <property type="entry name" value="cyt_tran_rel"/>
    <property type="match status" value="1"/>
</dbReference>
<dbReference type="Gene3D" id="3.40.50.620">
    <property type="entry name" value="HUPs"/>
    <property type="match status" value="1"/>
</dbReference>
<dbReference type="InterPro" id="IPR004821">
    <property type="entry name" value="Cyt_trans-like"/>
</dbReference>
<accession>A0A813RA30</accession>
<proteinExistence type="inferred from homology"/>
<dbReference type="FunFam" id="3.40.50.620:FF:000016">
    <property type="entry name" value="Putative choline-phosphate cytidylyltransferase B"/>
    <property type="match status" value="1"/>
</dbReference>
<keyword evidence="6" id="KW-0443">Lipid metabolism</keyword>
<feature type="domain" description="Cytidyltransferase-like" evidence="12">
    <location>
        <begin position="179"/>
        <end position="306"/>
    </location>
</feature>
<dbReference type="EMBL" id="CAJNOG010000023">
    <property type="protein sequence ID" value="CAF0780658.1"/>
    <property type="molecule type" value="Genomic_DNA"/>
</dbReference>
<dbReference type="Pfam" id="PF01467">
    <property type="entry name" value="CTP_transf_like"/>
    <property type="match status" value="1"/>
</dbReference>
<evidence type="ECO:0000259" key="12">
    <source>
        <dbReference type="Pfam" id="PF01467"/>
    </source>
</evidence>
<organism evidence="13 14">
    <name type="scientific">Adineta steineri</name>
    <dbReference type="NCBI Taxonomy" id="433720"/>
    <lineage>
        <taxon>Eukaryota</taxon>
        <taxon>Metazoa</taxon>
        <taxon>Spiralia</taxon>
        <taxon>Gnathifera</taxon>
        <taxon>Rotifera</taxon>
        <taxon>Eurotatoria</taxon>
        <taxon>Bdelloidea</taxon>
        <taxon>Adinetida</taxon>
        <taxon>Adinetidae</taxon>
        <taxon>Adineta</taxon>
    </lineage>
</organism>
<keyword evidence="8" id="KW-1208">Phospholipid metabolism</keyword>
<evidence type="ECO:0000256" key="9">
    <source>
        <dbReference type="ARBA" id="ARBA00025706"/>
    </source>
</evidence>
<evidence type="ECO:0000256" key="5">
    <source>
        <dbReference type="ARBA" id="ARBA00022695"/>
    </source>
</evidence>
<evidence type="ECO:0000313" key="14">
    <source>
        <dbReference type="Proteomes" id="UP000663845"/>
    </source>
</evidence>
<sequence length="427" mass="49419">MDDRSIRIARGVDEWHDASTESSATTNRNNPIVKDSNREQSTSLKESEKKVNSETTNTNVDLNVCPAPLCYEEKAIKERENCDYSIKITLDMAKNGTVPRKIRILAVKDSNREQSTSLKESEKKVNSETTNTNVDLNVCPAPLCYEEKAIKERENCDYSIKITLDMAKNGTVPRKIRILADGVYDLFHAGHTRQLMQAKNLFKNIYLLVGVCNDEVTHSKKGRTVMDEAERYESVRHCQYVDEVVTDTPWEIDDEFLTRHKIDFVAHDGIPYESEDSDDVYQHVKNRGMFVTTQRTDGVSTSDIICRIVRDYDMYVRRNLTRGYSAQDLNVGFIKKNQLHIQSKIDTVKSKFRTYEEESKTFMERWEERSKEYIRSFIYLFERTGVLNLLYRTGSQLMITSGKINTYNNDITSPNDHSNKKSLKKKK</sequence>
<evidence type="ECO:0000256" key="8">
    <source>
        <dbReference type="ARBA" id="ARBA00023264"/>
    </source>
</evidence>
<dbReference type="GO" id="GO:0004105">
    <property type="term" value="F:choline-phosphate cytidylyltransferase activity"/>
    <property type="evidence" value="ECO:0007669"/>
    <property type="project" value="UniProtKB-EC"/>
</dbReference>
<dbReference type="Proteomes" id="UP000663845">
    <property type="component" value="Unassembled WGS sequence"/>
</dbReference>
<evidence type="ECO:0000256" key="2">
    <source>
        <dbReference type="ARBA" id="ARBA00010101"/>
    </source>
</evidence>
<evidence type="ECO:0000256" key="1">
    <source>
        <dbReference type="ARBA" id="ARBA00005189"/>
    </source>
</evidence>
<dbReference type="CDD" id="cd02174">
    <property type="entry name" value="CCT"/>
    <property type="match status" value="1"/>
</dbReference>
<comment type="pathway">
    <text evidence="1">Lipid metabolism.</text>
</comment>
<keyword evidence="4" id="KW-0808">Transferase</keyword>
<protein>
    <recommendedName>
        <fullName evidence="10">choline-phosphate cytidylyltransferase</fullName>
        <ecNumber evidence="10">2.7.7.15</ecNumber>
    </recommendedName>
</protein>
<dbReference type="EC" id="2.7.7.15" evidence="10"/>